<proteinExistence type="predicted"/>
<accession>A0A097AT87</accession>
<dbReference type="GO" id="GO:0008168">
    <property type="term" value="F:methyltransferase activity"/>
    <property type="evidence" value="ECO:0007669"/>
    <property type="project" value="UniProtKB-KW"/>
</dbReference>
<dbReference type="PANTHER" id="PTHR43861">
    <property type="entry name" value="TRANS-ACONITATE 2-METHYLTRANSFERASE-RELATED"/>
    <property type="match status" value="1"/>
</dbReference>
<dbReference type="eggNOG" id="COG2226">
    <property type="taxonomic scope" value="Bacteria"/>
</dbReference>
<gene>
    <name evidence="2" type="ORF">TKV_c18770</name>
</gene>
<dbReference type="SUPFAM" id="SSF53335">
    <property type="entry name" value="S-adenosyl-L-methionine-dependent methyltransferases"/>
    <property type="match status" value="1"/>
</dbReference>
<keyword evidence="2" id="KW-0489">Methyltransferase</keyword>
<dbReference type="InterPro" id="IPR029063">
    <property type="entry name" value="SAM-dependent_MTases_sf"/>
</dbReference>
<keyword evidence="3" id="KW-1185">Reference proteome</keyword>
<evidence type="ECO:0000313" key="2">
    <source>
        <dbReference type="EMBL" id="AIS53026.1"/>
    </source>
</evidence>
<dbReference type="Proteomes" id="UP000029669">
    <property type="component" value="Chromosome"/>
</dbReference>
<keyword evidence="2" id="KW-0808">Transferase</keyword>
<dbReference type="HOGENOM" id="CLU_037990_10_2_9"/>
<dbReference type="KEGG" id="tki:TKV_c18770"/>
<dbReference type="CDD" id="cd02440">
    <property type="entry name" value="AdoMet_MTases"/>
    <property type="match status" value="1"/>
</dbReference>
<name>A0A097AT87_THEKI</name>
<sequence length="199" mass="22977">MNMNKKDYFNMMAEKWDEICYHEPAKLQYIMQKINPQKGDKVLDVGTGTGVLIPYILPYIGDKGEVVAVDFSEKMIEQAYRKHKYENVKFICADIIEVSLLYEYFDIAICYSVFPHFEDKRVVIAKIANLLKNDGKLVICHSQGRNTINNLHKNLPSPVSADFLPDVDTMKDYLVKANIEPTITIDNEEVYIIMGYKHN</sequence>
<reference evidence="3" key="1">
    <citation type="journal article" date="2015" name="Genome Announc.">
        <title>Whole-Genome Sequences of 80 Environmental and Clinical Isolates of Burkholderia pseudomallei.</title>
        <authorList>
            <person name="Johnson S.L."/>
            <person name="Baker A.L."/>
            <person name="Chain P.S."/>
            <person name="Currie B.J."/>
            <person name="Daligault H.E."/>
            <person name="Davenport K.W."/>
            <person name="Davis C.B."/>
            <person name="Inglis T.J."/>
            <person name="Kaestli M."/>
            <person name="Koren S."/>
            <person name="Mayo M."/>
            <person name="Merritt A.J."/>
            <person name="Price E.P."/>
            <person name="Sarovich D.S."/>
            <person name="Warner J."/>
            <person name="Rosovitz M.J."/>
        </authorList>
    </citation>
    <scope>NUCLEOTIDE SEQUENCE [LARGE SCALE GENOMIC DNA]</scope>
    <source>
        <strain evidence="3">DSM 2030</strain>
    </source>
</reference>
<evidence type="ECO:0000313" key="3">
    <source>
        <dbReference type="Proteomes" id="UP000029669"/>
    </source>
</evidence>
<feature type="domain" description="Methyltransferase" evidence="1">
    <location>
        <begin position="37"/>
        <end position="159"/>
    </location>
</feature>
<protein>
    <submittedName>
        <fullName evidence="2">Methyltransferase type 11</fullName>
    </submittedName>
</protein>
<dbReference type="AlphaFoldDB" id="A0A097AT87"/>
<dbReference type="Gene3D" id="3.40.50.150">
    <property type="entry name" value="Vaccinia Virus protein VP39"/>
    <property type="match status" value="1"/>
</dbReference>
<dbReference type="GO" id="GO:0032259">
    <property type="term" value="P:methylation"/>
    <property type="evidence" value="ECO:0007669"/>
    <property type="project" value="UniProtKB-KW"/>
</dbReference>
<dbReference type="InterPro" id="IPR025714">
    <property type="entry name" value="Methyltranfer_dom"/>
</dbReference>
<organism evidence="2 3">
    <name type="scientific">Thermoanaerobacter kivui</name>
    <name type="common">Acetogenium kivui</name>
    <dbReference type="NCBI Taxonomy" id="2325"/>
    <lineage>
        <taxon>Bacteria</taxon>
        <taxon>Bacillati</taxon>
        <taxon>Bacillota</taxon>
        <taxon>Clostridia</taxon>
        <taxon>Thermoanaerobacterales</taxon>
        <taxon>Thermoanaerobacteraceae</taxon>
        <taxon>Thermoanaerobacter</taxon>
    </lineage>
</organism>
<dbReference type="Pfam" id="PF13847">
    <property type="entry name" value="Methyltransf_31"/>
    <property type="match status" value="1"/>
</dbReference>
<dbReference type="STRING" id="2325.TKV_c18770"/>
<evidence type="ECO:0000259" key="1">
    <source>
        <dbReference type="Pfam" id="PF13847"/>
    </source>
</evidence>
<dbReference type="EMBL" id="CP009170">
    <property type="protein sequence ID" value="AIS53026.1"/>
    <property type="molecule type" value="Genomic_DNA"/>
</dbReference>